<geneLocation type="plasmid" evidence="2 3">
    <name>pP742401</name>
</geneLocation>
<keyword evidence="3" id="KW-1185">Reference proteome</keyword>
<dbReference type="eggNOG" id="ENOG5032H4V">
    <property type="taxonomic scope" value="Bacteria"/>
</dbReference>
<feature type="region of interest" description="Disordered" evidence="1">
    <location>
        <begin position="176"/>
        <end position="195"/>
    </location>
</feature>
<evidence type="ECO:0000313" key="3">
    <source>
        <dbReference type="Proteomes" id="UP000002384"/>
    </source>
</evidence>
<dbReference type="HOGENOM" id="CLU_890586_0_0_3"/>
<accession>B7KLU7</accession>
<dbReference type="RefSeq" id="WP_012599671.1">
    <property type="nucleotide sequence ID" value="NC_011738.1"/>
</dbReference>
<dbReference type="AlphaFoldDB" id="B7KLU7"/>
<evidence type="ECO:0000313" key="2">
    <source>
        <dbReference type="EMBL" id="ACK73769.1"/>
    </source>
</evidence>
<name>B7KLU7_GLOC7</name>
<dbReference type="EMBL" id="CP001292">
    <property type="protein sequence ID" value="ACK73769.1"/>
    <property type="molecule type" value="Genomic_DNA"/>
</dbReference>
<evidence type="ECO:0000256" key="1">
    <source>
        <dbReference type="SAM" id="MobiDB-lite"/>
    </source>
</evidence>
<dbReference type="Proteomes" id="UP000002384">
    <property type="component" value="Plasmid pP742401"/>
</dbReference>
<keyword evidence="2" id="KW-0614">Plasmid</keyword>
<gene>
    <name evidence="2" type="ordered locus">PCC7424_5704</name>
</gene>
<sequence>MKENVNFWSKITSQWLNFWIDSSALTWRNWLILMDAKSTIDPIHSEQLSQLSSYRMDDLLQKLVRLTQESQKKPDWQILQKLWLNLADILLNFQSDETPQKLVDLAKTLESMGSNEDSNQFQSESHNNNNIIYSFELLPKTQGLQNLVNIKDSRFEKEENQEPNPQNLTPKIEKIENKLDENPPDSLQKSNSLDEKEKALSTQIQLLQQELEAYKSQIIQLHNQIEAHELQKRKLSQEKWQLEQESCQKCQIITQLNSKIADLERLATIGDRQLNKWRSRTFSS</sequence>
<dbReference type="KEGG" id="cyc:PCC7424_5704"/>
<proteinExistence type="predicted"/>
<dbReference type="OrthoDB" id="423592at2"/>
<protein>
    <submittedName>
        <fullName evidence="2">Uncharacterized protein</fullName>
    </submittedName>
</protein>
<organism evidence="2 3">
    <name type="scientific">Gloeothece citriformis (strain PCC 7424)</name>
    <name type="common">Cyanothece sp. (strain PCC 7424)</name>
    <dbReference type="NCBI Taxonomy" id="65393"/>
    <lineage>
        <taxon>Bacteria</taxon>
        <taxon>Bacillati</taxon>
        <taxon>Cyanobacteriota</taxon>
        <taxon>Cyanophyceae</taxon>
        <taxon>Oscillatoriophycideae</taxon>
        <taxon>Chroococcales</taxon>
        <taxon>Aphanothecaceae</taxon>
        <taxon>Gloeothece</taxon>
        <taxon>Gloeothece citriformis</taxon>
    </lineage>
</organism>
<reference evidence="3" key="1">
    <citation type="journal article" date="2011" name="MBio">
        <title>Novel metabolic attributes of the genus Cyanothece, comprising a group of unicellular nitrogen-fixing Cyanobacteria.</title>
        <authorList>
            <person name="Bandyopadhyay A."/>
            <person name="Elvitigala T."/>
            <person name="Welsh E."/>
            <person name="Stockel J."/>
            <person name="Liberton M."/>
            <person name="Min H."/>
            <person name="Sherman L.A."/>
            <person name="Pakrasi H.B."/>
        </authorList>
    </citation>
    <scope>NUCLEOTIDE SEQUENCE [LARGE SCALE GENOMIC DNA]</scope>
    <source>
        <strain evidence="3">PCC 7424</strain>
        <plasmid evidence="3">pP742401</plasmid>
    </source>
</reference>